<dbReference type="Proteomes" id="UP000199413">
    <property type="component" value="Unassembled WGS sequence"/>
</dbReference>
<dbReference type="InterPro" id="IPR020846">
    <property type="entry name" value="MFS_dom"/>
</dbReference>
<evidence type="ECO:0000256" key="3">
    <source>
        <dbReference type="ARBA" id="ARBA00022475"/>
    </source>
</evidence>
<evidence type="ECO:0000313" key="10">
    <source>
        <dbReference type="Proteomes" id="UP000199413"/>
    </source>
</evidence>
<feature type="transmembrane region" description="Helical" evidence="7">
    <location>
        <begin position="366"/>
        <end position="387"/>
    </location>
</feature>
<feature type="transmembrane region" description="Helical" evidence="7">
    <location>
        <begin position="393"/>
        <end position="412"/>
    </location>
</feature>
<evidence type="ECO:0000259" key="8">
    <source>
        <dbReference type="PROSITE" id="PS50850"/>
    </source>
</evidence>
<accession>A0A1C6RWF9</accession>
<organism evidence="9 10">
    <name type="scientific">Micromonospora rhizosphaerae</name>
    <dbReference type="NCBI Taxonomy" id="568872"/>
    <lineage>
        <taxon>Bacteria</taxon>
        <taxon>Bacillati</taxon>
        <taxon>Actinomycetota</taxon>
        <taxon>Actinomycetes</taxon>
        <taxon>Micromonosporales</taxon>
        <taxon>Micromonosporaceae</taxon>
        <taxon>Micromonospora</taxon>
    </lineage>
</organism>
<feature type="transmembrane region" description="Helical" evidence="7">
    <location>
        <begin position="232"/>
        <end position="257"/>
    </location>
</feature>
<name>A0A1C6RWF9_9ACTN</name>
<keyword evidence="5 7" id="KW-1133">Transmembrane helix</keyword>
<comment type="subcellular location">
    <subcellularLocation>
        <location evidence="1">Cell membrane</location>
        <topology evidence="1">Multi-pass membrane protein</topology>
    </subcellularLocation>
</comment>
<keyword evidence="4 7" id="KW-0812">Transmembrane</keyword>
<dbReference type="PANTHER" id="PTHR23517">
    <property type="entry name" value="RESISTANCE PROTEIN MDTM, PUTATIVE-RELATED-RELATED"/>
    <property type="match status" value="1"/>
</dbReference>
<sequence length="431" mass="44341">MHRRQLVSEVSTKPYVRLVTLLGVRLLPDPGPARTLALSTLVNTVGRGTWLTVSALFLTRSVGLSVAQVGLGLTVTALVSLVASTPMGYLADRHGPRGIQLTALLASGVFTAALVAVRSFPTFLLVGVLMAVADAAGRGARGALIAGAVPADQRVRTRAYLRAVTNVGISVGAVVAGVGIAADTRTAYVALILLDCLTYFAAAAILLRLAPVPPVPAPAHGPRLVALRDRPFLAFTVLDGLMSMHFGLLNIAVPLWIADSTSAPHWLISACMLVNTVMVVLFQVRAARGTEELTGAGRAARRAGVVIAVACVLFAASGGVPTPAAVALLLAGAFVHVVGELWHAAAGWGISFGLAPAHAQGQYQGAYGMGMQLGGMIAPMVVTSLAIGWGVPGWLLLGGLFLLLGALVPPVVRWAARTRPVEPAAPPVPVG</sequence>
<dbReference type="Gene3D" id="1.20.1250.20">
    <property type="entry name" value="MFS general substrate transporter like domains"/>
    <property type="match status" value="1"/>
</dbReference>
<dbReference type="GO" id="GO:0005886">
    <property type="term" value="C:plasma membrane"/>
    <property type="evidence" value="ECO:0007669"/>
    <property type="project" value="UniProtKB-SubCell"/>
</dbReference>
<evidence type="ECO:0000256" key="5">
    <source>
        <dbReference type="ARBA" id="ARBA00022989"/>
    </source>
</evidence>
<evidence type="ECO:0000313" key="9">
    <source>
        <dbReference type="EMBL" id="SCL21474.1"/>
    </source>
</evidence>
<dbReference type="GO" id="GO:0022857">
    <property type="term" value="F:transmembrane transporter activity"/>
    <property type="evidence" value="ECO:0007669"/>
    <property type="project" value="InterPro"/>
</dbReference>
<protein>
    <submittedName>
        <fullName evidence="9">Predicted arabinose efflux permease, MFS family</fullName>
    </submittedName>
</protein>
<keyword evidence="10" id="KW-1185">Reference proteome</keyword>
<reference evidence="10" key="1">
    <citation type="submission" date="2016-06" db="EMBL/GenBank/DDBJ databases">
        <authorList>
            <person name="Varghese N."/>
            <person name="Submissions Spin"/>
        </authorList>
    </citation>
    <scope>NUCLEOTIDE SEQUENCE [LARGE SCALE GENOMIC DNA]</scope>
    <source>
        <strain evidence="10">DSM 45431</strain>
    </source>
</reference>
<feature type="transmembrane region" description="Helical" evidence="7">
    <location>
        <begin position="341"/>
        <end position="359"/>
    </location>
</feature>
<dbReference type="EMBL" id="FMHV01000002">
    <property type="protein sequence ID" value="SCL21474.1"/>
    <property type="molecule type" value="Genomic_DNA"/>
</dbReference>
<feature type="transmembrane region" description="Helical" evidence="7">
    <location>
        <begin position="159"/>
        <end position="182"/>
    </location>
</feature>
<dbReference type="PANTHER" id="PTHR23517:SF2">
    <property type="entry name" value="MULTIDRUG RESISTANCE PROTEIN MDTH"/>
    <property type="match status" value="1"/>
</dbReference>
<evidence type="ECO:0000256" key="2">
    <source>
        <dbReference type="ARBA" id="ARBA00022448"/>
    </source>
</evidence>
<feature type="domain" description="Major facilitator superfamily (MFS) profile" evidence="8">
    <location>
        <begin position="32"/>
        <end position="417"/>
    </location>
</feature>
<keyword evidence="6 7" id="KW-0472">Membrane</keyword>
<feature type="transmembrane region" description="Helical" evidence="7">
    <location>
        <begin position="188"/>
        <end position="211"/>
    </location>
</feature>
<evidence type="ECO:0000256" key="4">
    <source>
        <dbReference type="ARBA" id="ARBA00022692"/>
    </source>
</evidence>
<dbReference type="Pfam" id="PF07690">
    <property type="entry name" value="MFS_1"/>
    <property type="match status" value="1"/>
</dbReference>
<keyword evidence="3" id="KW-1003">Cell membrane</keyword>
<dbReference type="STRING" id="568872.GA0070624_2327"/>
<dbReference type="InterPro" id="IPR050171">
    <property type="entry name" value="MFS_Transporters"/>
</dbReference>
<evidence type="ECO:0000256" key="6">
    <source>
        <dbReference type="ARBA" id="ARBA00023136"/>
    </source>
</evidence>
<dbReference type="InterPro" id="IPR011701">
    <property type="entry name" value="MFS"/>
</dbReference>
<evidence type="ECO:0000256" key="7">
    <source>
        <dbReference type="SAM" id="Phobius"/>
    </source>
</evidence>
<dbReference type="InterPro" id="IPR036259">
    <property type="entry name" value="MFS_trans_sf"/>
</dbReference>
<feature type="transmembrane region" description="Helical" evidence="7">
    <location>
        <begin position="66"/>
        <end position="91"/>
    </location>
</feature>
<dbReference type="SUPFAM" id="SSF103473">
    <property type="entry name" value="MFS general substrate transporter"/>
    <property type="match status" value="1"/>
</dbReference>
<feature type="transmembrane region" description="Helical" evidence="7">
    <location>
        <begin position="263"/>
        <end position="284"/>
    </location>
</feature>
<evidence type="ECO:0000256" key="1">
    <source>
        <dbReference type="ARBA" id="ARBA00004651"/>
    </source>
</evidence>
<dbReference type="AlphaFoldDB" id="A0A1C6RWF9"/>
<gene>
    <name evidence="9" type="ORF">GA0070624_2327</name>
</gene>
<keyword evidence="2" id="KW-0813">Transport</keyword>
<feature type="transmembrane region" description="Helical" evidence="7">
    <location>
        <begin position="98"/>
        <end position="117"/>
    </location>
</feature>
<dbReference type="PROSITE" id="PS50850">
    <property type="entry name" value="MFS"/>
    <property type="match status" value="1"/>
</dbReference>
<feature type="transmembrane region" description="Helical" evidence="7">
    <location>
        <begin position="305"/>
        <end position="335"/>
    </location>
</feature>
<proteinExistence type="predicted"/>